<dbReference type="GO" id="GO:0004644">
    <property type="term" value="F:phosphoribosylglycinamide formyltransferase activity"/>
    <property type="evidence" value="ECO:0007669"/>
    <property type="project" value="UniProtKB-UniRule"/>
</dbReference>
<dbReference type="GO" id="GO:0005829">
    <property type="term" value="C:cytosol"/>
    <property type="evidence" value="ECO:0007669"/>
    <property type="project" value="TreeGrafter"/>
</dbReference>
<dbReference type="STRING" id="112901.SAMN04488500_11884"/>
<comment type="catalytic activity">
    <reaction evidence="5 6">
        <text>N(1)-(5-phospho-beta-D-ribosyl)glycinamide + (6R)-10-formyltetrahydrofolate = N(2)-formyl-N(1)-(5-phospho-beta-D-ribosyl)glycinamide + (6S)-5,6,7,8-tetrahydrofolate + H(+)</text>
        <dbReference type="Rhea" id="RHEA:15053"/>
        <dbReference type="ChEBI" id="CHEBI:15378"/>
        <dbReference type="ChEBI" id="CHEBI:57453"/>
        <dbReference type="ChEBI" id="CHEBI:143788"/>
        <dbReference type="ChEBI" id="CHEBI:147286"/>
        <dbReference type="ChEBI" id="CHEBI:195366"/>
        <dbReference type="EC" id="2.1.2.2"/>
    </reaction>
</comment>
<dbReference type="InterPro" id="IPR004607">
    <property type="entry name" value="GART"/>
</dbReference>
<keyword evidence="3 6" id="KW-0658">Purine biosynthesis</keyword>
<evidence type="ECO:0000256" key="6">
    <source>
        <dbReference type="HAMAP-Rule" id="MF_01930"/>
    </source>
</evidence>
<dbReference type="InterPro" id="IPR002376">
    <property type="entry name" value="Formyl_transf_N"/>
</dbReference>
<dbReference type="AlphaFoldDB" id="A0A1W2DUT9"/>
<dbReference type="Proteomes" id="UP000192738">
    <property type="component" value="Unassembled WGS sequence"/>
</dbReference>
<dbReference type="PANTHER" id="PTHR43369:SF2">
    <property type="entry name" value="PHOSPHORIBOSYLGLYCINAMIDE FORMYLTRANSFERASE"/>
    <property type="match status" value="1"/>
</dbReference>
<dbReference type="UniPathway" id="UPA00074">
    <property type="reaction ID" value="UER00126"/>
</dbReference>
<dbReference type="RefSeq" id="WP_084577346.1">
    <property type="nucleotide sequence ID" value="NZ_CP155572.1"/>
</dbReference>
<keyword evidence="2 6" id="KW-0808">Transferase</keyword>
<feature type="site" description="Raises pKa of active site His" evidence="6">
    <location>
        <position position="147"/>
    </location>
</feature>
<protein>
    <recommendedName>
        <fullName evidence="6">Phosphoribosylglycinamide formyltransferase</fullName>
        <ecNumber evidence="6">2.1.2.2</ecNumber>
    </recommendedName>
    <alternativeName>
        <fullName evidence="6">5'-phosphoribosylglycinamide transformylase</fullName>
    </alternativeName>
    <alternativeName>
        <fullName evidence="6">GAR transformylase</fullName>
        <shortName evidence="6">GART</shortName>
    </alternativeName>
</protein>
<feature type="binding site" evidence="6">
    <location>
        <position position="109"/>
    </location>
    <ligand>
        <name>(6R)-10-formyltetrahydrofolate</name>
        <dbReference type="ChEBI" id="CHEBI:195366"/>
    </ligand>
</feature>
<evidence type="ECO:0000256" key="3">
    <source>
        <dbReference type="ARBA" id="ARBA00022755"/>
    </source>
</evidence>
<feature type="binding site" evidence="6">
    <location>
        <position position="67"/>
    </location>
    <ligand>
        <name>(6R)-10-formyltetrahydrofolate</name>
        <dbReference type="ChEBI" id="CHEBI:195366"/>
    </ligand>
</feature>
<keyword evidence="9" id="KW-1185">Reference proteome</keyword>
<dbReference type="PANTHER" id="PTHR43369">
    <property type="entry name" value="PHOSPHORIBOSYLGLYCINAMIDE FORMYLTRANSFERASE"/>
    <property type="match status" value="1"/>
</dbReference>
<sequence>MDKTVIGVLASGRGSNLQAIVDAIQAGRLAAKIGVVISDNPEANVLKRLAGSDIPAICIDRRQFASRQQFEAAVAEELNIRHVGLVVLAGFMRILSQYFIDRFAGKIMNIHPSLLPAFPGENAQHKALYYGAKIAGCTVHFVDEGMDTGPIILQEAVPVLENDSAETLSERILHAEHILYPRALALYCEGRLTIEGRRVRIIDKE</sequence>
<dbReference type="SUPFAM" id="SSF53328">
    <property type="entry name" value="Formyltransferase"/>
    <property type="match status" value="1"/>
</dbReference>
<evidence type="ECO:0000256" key="4">
    <source>
        <dbReference type="ARBA" id="ARBA00038440"/>
    </source>
</evidence>
<dbReference type="PROSITE" id="PS00373">
    <property type="entry name" value="GART"/>
    <property type="match status" value="1"/>
</dbReference>
<comment type="similarity">
    <text evidence="4 6">Belongs to the GART family.</text>
</comment>
<gene>
    <name evidence="6" type="primary">purN</name>
    <name evidence="8" type="ORF">SAMN04488500_11884</name>
</gene>
<proteinExistence type="inferred from homology"/>
<feature type="domain" description="Formyl transferase N-terminal" evidence="7">
    <location>
        <begin position="7"/>
        <end position="184"/>
    </location>
</feature>
<name>A0A1W2DUT9_9FIRM</name>
<evidence type="ECO:0000256" key="1">
    <source>
        <dbReference type="ARBA" id="ARBA00005054"/>
    </source>
</evidence>
<dbReference type="EMBL" id="FWXI01000018">
    <property type="protein sequence ID" value="SMD01211.1"/>
    <property type="molecule type" value="Genomic_DNA"/>
</dbReference>
<dbReference type="Pfam" id="PF00551">
    <property type="entry name" value="Formyl_trans_N"/>
    <property type="match status" value="1"/>
</dbReference>
<feature type="binding site" evidence="6">
    <location>
        <begin position="92"/>
        <end position="95"/>
    </location>
    <ligand>
        <name>(6R)-10-formyltetrahydrofolate</name>
        <dbReference type="ChEBI" id="CHEBI:195366"/>
    </ligand>
</feature>
<evidence type="ECO:0000256" key="2">
    <source>
        <dbReference type="ARBA" id="ARBA00022679"/>
    </source>
</evidence>
<comment type="pathway">
    <text evidence="1 6">Purine metabolism; IMP biosynthesis via de novo pathway; N(2)-formyl-N(1)-(5-phospho-D-ribosyl)glycinamide from N(1)-(5-phospho-D-ribosyl)glycinamide (10-formyl THF route): step 1/1.</text>
</comment>
<feature type="binding site" evidence="6">
    <location>
        <begin position="14"/>
        <end position="16"/>
    </location>
    <ligand>
        <name>N(1)-(5-phospho-beta-D-ribosyl)glycinamide</name>
        <dbReference type="ChEBI" id="CHEBI:143788"/>
    </ligand>
</feature>
<dbReference type="GO" id="GO:0006189">
    <property type="term" value="P:'de novo' IMP biosynthetic process"/>
    <property type="evidence" value="ECO:0007669"/>
    <property type="project" value="UniProtKB-UniRule"/>
</dbReference>
<accession>A0A1W2DUT9</accession>
<dbReference type="InterPro" id="IPR036477">
    <property type="entry name" value="Formyl_transf_N_sf"/>
</dbReference>
<dbReference type="CDD" id="cd08645">
    <property type="entry name" value="FMT_core_GART"/>
    <property type="match status" value="1"/>
</dbReference>
<evidence type="ECO:0000259" key="7">
    <source>
        <dbReference type="Pfam" id="PF00551"/>
    </source>
</evidence>
<feature type="active site" description="Proton donor" evidence="6">
    <location>
        <position position="111"/>
    </location>
</feature>
<dbReference type="InterPro" id="IPR001555">
    <property type="entry name" value="GART_AS"/>
</dbReference>
<organism evidence="8 9">
    <name type="scientific">Sporomusa malonica</name>
    <dbReference type="NCBI Taxonomy" id="112901"/>
    <lineage>
        <taxon>Bacteria</taxon>
        <taxon>Bacillati</taxon>
        <taxon>Bacillota</taxon>
        <taxon>Negativicutes</taxon>
        <taxon>Selenomonadales</taxon>
        <taxon>Sporomusaceae</taxon>
        <taxon>Sporomusa</taxon>
    </lineage>
</organism>
<comment type="function">
    <text evidence="6">Catalyzes the transfer of a formyl group from 10-formyltetrahydrofolate to 5-phospho-ribosyl-glycinamide (GAR), producing 5-phospho-ribosyl-N-formylglycinamide (FGAR) and tetrahydrofolate.</text>
</comment>
<dbReference type="Gene3D" id="3.40.50.170">
    <property type="entry name" value="Formyl transferase, N-terminal domain"/>
    <property type="match status" value="1"/>
</dbReference>
<dbReference type="OrthoDB" id="9806170at2"/>
<dbReference type="EC" id="2.1.2.2" evidence="6"/>
<evidence type="ECO:0000313" key="9">
    <source>
        <dbReference type="Proteomes" id="UP000192738"/>
    </source>
</evidence>
<evidence type="ECO:0000313" key="8">
    <source>
        <dbReference type="EMBL" id="SMD01211.1"/>
    </source>
</evidence>
<dbReference type="NCBIfam" id="TIGR00639">
    <property type="entry name" value="PurN"/>
    <property type="match status" value="1"/>
</dbReference>
<dbReference type="FunFam" id="3.40.50.170:FF:000007">
    <property type="entry name" value="Phosphoribosylglycinamide formyltransferase"/>
    <property type="match status" value="1"/>
</dbReference>
<dbReference type="HAMAP" id="MF_01930">
    <property type="entry name" value="PurN"/>
    <property type="match status" value="1"/>
</dbReference>
<evidence type="ECO:0000256" key="5">
    <source>
        <dbReference type="ARBA" id="ARBA00047664"/>
    </source>
</evidence>
<reference evidence="8 9" key="1">
    <citation type="submission" date="2017-04" db="EMBL/GenBank/DDBJ databases">
        <authorList>
            <person name="Afonso C.L."/>
            <person name="Miller P.J."/>
            <person name="Scott M.A."/>
            <person name="Spackman E."/>
            <person name="Goraichik I."/>
            <person name="Dimitrov K.M."/>
            <person name="Suarez D.L."/>
            <person name="Swayne D.E."/>
        </authorList>
    </citation>
    <scope>NUCLEOTIDE SEQUENCE [LARGE SCALE GENOMIC DNA]</scope>
    <source>
        <strain evidence="8 9">DSM 5090</strain>
    </source>
</reference>